<feature type="binding site" evidence="3">
    <location>
        <position position="462"/>
    </location>
    <ligand>
        <name>FAD</name>
        <dbReference type="ChEBI" id="CHEBI:57692"/>
    </ligand>
</feature>
<dbReference type="InterPro" id="IPR036188">
    <property type="entry name" value="FAD/NAD-bd_sf"/>
</dbReference>
<name>A0AA46Q377_CYTFI</name>
<feature type="binding site" evidence="3">
    <location>
        <begin position="58"/>
        <end position="59"/>
    </location>
    <ligand>
        <name>FAD</name>
        <dbReference type="ChEBI" id="CHEBI:57692"/>
    </ligand>
</feature>
<keyword evidence="2" id="KW-0560">Oxidoreductase</keyword>
<comment type="cofactor">
    <cofactor evidence="1">
        <name>FAD</name>
        <dbReference type="ChEBI" id="CHEBI:57692"/>
    </cofactor>
</comment>
<dbReference type="InterPro" id="IPR050281">
    <property type="entry name" value="Flavin_monoamine_oxidase"/>
</dbReference>
<dbReference type="RefSeq" id="WP_048011853.1">
    <property type="nucleotide sequence ID" value="NZ_CP107027.1"/>
</dbReference>
<dbReference type="SUPFAM" id="SSF54373">
    <property type="entry name" value="FAD-linked reductases, C-terminal domain"/>
    <property type="match status" value="1"/>
</dbReference>
<dbReference type="EMBL" id="CP107027">
    <property type="protein sequence ID" value="UYG95219.1"/>
    <property type="molecule type" value="Genomic_DNA"/>
</dbReference>
<evidence type="ECO:0000256" key="3">
    <source>
        <dbReference type="PIRSR" id="PIRSR601613-1"/>
    </source>
</evidence>
<evidence type="ECO:0000259" key="4">
    <source>
        <dbReference type="Pfam" id="PF01593"/>
    </source>
</evidence>
<dbReference type="GO" id="GO:0009063">
    <property type="term" value="P:amino acid catabolic process"/>
    <property type="evidence" value="ECO:0007669"/>
    <property type="project" value="TreeGrafter"/>
</dbReference>
<evidence type="ECO:0000256" key="1">
    <source>
        <dbReference type="ARBA" id="ARBA00001974"/>
    </source>
</evidence>
<proteinExistence type="predicted"/>
<dbReference type="PANTHER" id="PTHR10742:SF342">
    <property type="entry name" value="AMINE OXIDASE"/>
    <property type="match status" value="1"/>
</dbReference>
<organism evidence="5 6">
    <name type="scientific">Cytobacillus firmus</name>
    <name type="common">Bacillus firmus</name>
    <dbReference type="NCBI Taxonomy" id="1399"/>
    <lineage>
        <taxon>Bacteria</taxon>
        <taxon>Bacillati</taxon>
        <taxon>Bacillota</taxon>
        <taxon>Bacilli</taxon>
        <taxon>Bacillales</taxon>
        <taxon>Bacillaceae</taxon>
        <taxon>Cytobacillus</taxon>
    </lineage>
</organism>
<evidence type="ECO:0000313" key="5">
    <source>
        <dbReference type="EMBL" id="UYG95219.1"/>
    </source>
</evidence>
<evidence type="ECO:0000313" key="6">
    <source>
        <dbReference type="Proteomes" id="UP001163104"/>
    </source>
</evidence>
<dbReference type="Gene3D" id="3.90.660.10">
    <property type="match status" value="1"/>
</dbReference>
<dbReference type="InterPro" id="IPR002937">
    <property type="entry name" value="Amino_oxidase"/>
</dbReference>
<dbReference type="Pfam" id="PF01593">
    <property type="entry name" value="Amino_oxidase"/>
    <property type="match status" value="1"/>
</dbReference>
<dbReference type="PRINTS" id="PR00757">
    <property type="entry name" value="AMINEOXDASEF"/>
</dbReference>
<dbReference type="Gene3D" id="3.50.50.60">
    <property type="entry name" value="FAD/NAD(P)-binding domain"/>
    <property type="match status" value="1"/>
</dbReference>
<dbReference type="SUPFAM" id="SSF51905">
    <property type="entry name" value="FAD/NAD(P)-binding domain"/>
    <property type="match status" value="1"/>
</dbReference>
<feature type="binding site" evidence="3">
    <location>
        <begin position="83"/>
        <end position="86"/>
    </location>
    <ligand>
        <name>FAD</name>
        <dbReference type="ChEBI" id="CHEBI:57692"/>
    </ligand>
</feature>
<dbReference type="Proteomes" id="UP001163104">
    <property type="component" value="Chromosome"/>
</dbReference>
<accession>A0AA46Q377</accession>
<reference evidence="5" key="1">
    <citation type="submission" date="2022-10" db="EMBL/GenBank/DDBJ databases">
        <title>Mechanism of multi-heavy metal repair in Cytobacillus Firmus M7.</title>
        <authorList>
            <person name="Li X."/>
            <person name="Yu C."/>
        </authorList>
    </citation>
    <scope>NUCLEOTIDE SEQUENCE</scope>
    <source>
        <strain evidence="5">M7</strain>
    </source>
</reference>
<dbReference type="InterPro" id="IPR001613">
    <property type="entry name" value="Flavin_amine_oxidase"/>
</dbReference>
<feature type="domain" description="Amine oxidase" evidence="4">
    <location>
        <begin position="38"/>
        <end position="485"/>
    </location>
</feature>
<evidence type="ECO:0000256" key="2">
    <source>
        <dbReference type="ARBA" id="ARBA00023002"/>
    </source>
</evidence>
<dbReference type="Gene3D" id="1.10.405.10">
    <property type="entry name" value="Guanine Nucleotide Dissociation Inhibitor, domain 1"/>
    <property type="match status" value="1"/>
</dbReference>
<dbReference type="PANTHER" id="PTHR10742">
    <property type="entry name" value="FLAVIN MONOAMINE OXIDASE"/>
    <property type="match status" value="1"/>
</dbReference>
<feature type="binding site" evidence="3">
    <location>
        <position position="86"/>
    </location>
    <ligand>
        <name>substrate</name>
    </ligand>
</feature>
<protein>
    <submittedName>
        <fullName evidence="5">Flavin monoamine oxidase family protein</fullName>
    </submittedName>
</protein>
<gene>
    <name evidence="5" type="ORF">OD459_24050</name>
</gene>
<feature type="binding site" evidence="3">
    <location>
        <position position="39"/>
    </location>
    <ligand>
        <name>FAD</name>
        <dbReference type="ChEBI" id="CHEBI:57692"/>
    </ligand>
</feature>
<dbReference type="AlphaFoldDB" id="A0AA46Q377"/>
<sequence>MAFYRDPQLSPEEMLSIIRNGLGISQVQKKIIVVGAGMSGLVAASLLKDAGHDVTVLEATQRVGGRIFTMREPFMDDLYLDVGAMRIPHIHPLVLEYIKKFRLKVNEFRNTTPQDLIFANGIKTNRTAYKKNPDMLGYPVAPHEKGKTAEELLMMAIKPVADFINQNPAQNWNTVVREFDRYPMSFFLRYNPVGPSLSPGALESIKVLLGLEGFPELSFPAILRELLPLFSPDIHFYEIEGGNDKLPNAFLPQLKEDLYFGYQMTKIEQDLQQVTIHARHTLSQRPLAVTGDLAIITIPFSLLSFVEVVPRHSFSHNKWKAIRELHYVSSTKIGLQFKKRFWEREGLQGGKLMTDLPIRFAAYPSHLIGSSGSGVIMASYTWEDDTLSWDNLKEGDRIRNALDNLAVVHGNQVYEHFLTGASHSWSQYPFSGGAFSMFKPSQETELYPSIPVPEGRVHFAGEHTSTAPGWIEGAIQSGIRAASEVTDLPRGYYKWS</sequence>
<dbReference type="GO" id="GO:0001716">
    <property type="term" value="F:L-amino-acid oxidase activity"/>
    <property type="evidence" value="ECO:0007669"/>
    <property type="project" value="TreeGrafter"/>
</dbReference>